<gene>
    <name evidence="1" type="ORF">FAB82_23675</name>
</gene>
<dbReference type="InterPro" id="IPR013785">
    <property type="entry name" value="Aldolase_TIM"/>
</dbReference>
<dbReference type="PRINTS" id="PR00743">
    <property type="entry name" value="GLHYDRLASE36"/>
</dbReference>
<dbReference type="InterPro" id="IPR038417">
    <property type="entry name" value="Alpga-gal_N_sf"/>
</dbReference>
<organism evidence="1 2">
    <name type="scientific">Glycomyces buryatensis</name>
    <dbReference type="NCBI Taxonomy" id="2570927"/>
    <lineage>
        <taxon>Bacteria</taxon>
        <taxon>Bacillati</taxon>
        <taxon>Actinomycetota</taxon>
        <taxon>Actinomycetes</taxon>
        <taxon>Glycomycetales</taxon>
        <taxon>Glycomycetaceae</taxon>
        <taxon>Glycomyces</taxon>
    </lineage>
</organism>
<reference evidence="2" key="1">
    <citation type="submission" date="2019-04" db="EMBL/GenBank/DDBJ databases">
        <title>Nocardioides xinjiangensis sp. nov.</title>
        <authorList>
            <person name="Liu S."/>
        </authorList>
    </citation>
    <scope>NUCLEOTIDE SEQUENCE [LARGE SCALE GENOMIC DNA]</scope>
    <source>
        <strain evidence="2">18</strain>
    </source>
</reference>
<dbReference type="EMBL" id="STGY01000076">
    <property type="protein sequence ID" value="THV35257.1"/>
    <property type="molecule type" value="Genomic_DNA"/>
</dbReference>
<dbReference type="Pfam" id="PF02065">
    <property type="entry name" value="Melibiase"/>
    <property type="match status" value="1"/>
</dbReference>
<dbReference type="CDD" id="cd14791">
    <property type="entry name" value="GH36"/>
    <property type="match status" value="1"/>
</dbReference>
<dbReference type="RefSeq" id="WP_136537028.1">
    <property type="nucleotide sequence ID" value="NZ_STGY01000076.1"/>
</dbReference>
<dbReference type="GO" id="GO:0004557">
    <property type="term" value="F:alpha-galactosidase activity"/>
    <property type="evidence" value="ECO:0007669"/>
    <property type="project" value="InterPro"/>
</dbReference>
<dbReference type="OrthoDB" id="9758822at2"/>
<comment type="caution">
    <text evidence="1">The sequence shown here is derived from an EMBL/GenBank/DDBJ whole genome shotgun (WGS) entry which is preliminary data.</text>
</comment>
<dbReference type="InterPro" id="IPR017853">
    <property type="entry name" value="GH"/>
</dbReference>
<dbReference type="AlphaFoldDB" id="A0A4S8PUR4"/>
<proteinExistence type="predicted"/>
<accession>A0A4S8PUR4</accession>
<evidence type="ECO:0000313" key="2">
    <source>
        <dbReference type="Proteomes" id="UP000308760"/>
    </source>
</evidence>
<evidence type="ECO:0000313" key="1">
    <source>
        <dbReference type="EMBL" id="THV35257.1"/>
    </source>
</evidence>
<reference evidence="1 2" key="2">
    <citation type="submission" date="2019-05" db="EMBL/GenBank/DDBJ databases">
        <title>Glycomyces buryatensis sp. nov.</title>
        <authorList>
            <person name="Nikitina E."/>
        </authorList>
    </citation>
    <scope>NUCLEOTIDE SEQUENCE [LARGE SCALE GENOMIC DNA]</scope>
    <source>
        <strain evidence="1 2">18</strain>
    </source>
</reference>
<dbReference type="Gene3D" id="3.20.20.70">
    <property type="entry name" value="Aldolase class I"/>
    <property type="match status" value="1"/>
</dbReference>
<dbReference type="Gene3D" id="2.70.98.60">
    <property type="entry name" value="alpha-galactosidase from lactobacil brevis"/>
    <property type="match status" value="1"/>
</dbReference>
<keyword evidence="2" id="KW-1185">Reference proteome</keyword>
<dbReference type="SUPFAM" id="SSF51445">
    <property type="entry name" value="(Trans)glycosidases"/>
    <property type="match status" value="1"/>
</dbReference>
<name>A0A4S8PUR4_9ACTN</name>
<sequence length="689" mass="74695">MTSQAPLHRDEDPAFEWSRPGLHLKFDHRDDRPVRLVRLATGPEAPSAAAPLAIVDVITAGGAHCAGNDQGLLYSSAGQRLRYAGHESDETELRIRQRAPEFGIEVLSIFRVAGPGLQIRHTVRNVADRSLVLLSVSSALVAVPADGAHDLLWGESEWRAEGRWRQRPLSELLPDIAPAMHGGQHPRGLFSLTSHGSWSTGSFLPTGVLAAETVPSIAWQVETSASWHWEVAQTGSTVTVGVHGATDKHHQFAARLAPGEEFTSVPAGLCVADGGRDAAFAALTGYRRAIRETRPVDARLPVVYNDYMNTLMGEPSTEKLLPLIESAAEAGAEYFCIDAGWYAVPGSAWWVSAGEWLEAPERFTGGLSSVIDAIRANGMRPGLWLEPEAVGVASAMADRLPEEAFFRRFGERVIVAGNFQLDLRHPAARAHLDETVDRLVDGFGLEFVKLDYNRNIGAGTEVDADAPGAGLLDHTRAFRDWLLGVQARHPGVLFENCGSGALRMDYNILSVAHLQSTSDQQDFRNYAPIAAAAPASVLPEQAGNWAYPAAAMSLEETAFAMTAGVMGRLYLSGFLNELSAEQSALVREAIALHKDWRHRIAESHPVWPLGLPGWEDDVIALQLDTGSESLLALWSRGEAAEVALPGLRGRDLKQAYPVALPEWTIRTDGETPVVELPAGPAARIFMVQR</sequence>
<protein>
    <submittedName>
        <fullName evidence="1">Alpha-galactosidase</fullName>
    </submittedName>
</protein>
<dbReference type="Proteomes" id="UP000308760">
    <property type="component" value="Unassembled WGS sequence"/>
</dbReference>
<dbReference type="GO" id="GO:0016052">
    <property type="term" value="P:carbohydrate catabolic process"/>
    <property type="evidence" value="ECO:0007669"/>
    <property type="project" value="InterPro"/>
</dbReference>
<dbReference type="InterPro" id="IPR002252">
    <property type="entry name" value="Glyco_hydro_36"/>
</dbReference>